<dbReference type="Proteomes" id="UP000554482">
    <property type="component" value="Unassembled WGS sequence"/>
</dbReference>
<proteinExistence type="predicted"/>
<dbReference type="Pfam" id="PF03108">
    <property type="entry name" value="DBD_Tnp_Mut"/>
    <property type="match status" value="1"/>
</dbReference>
<dbReference type="AlphaFoldDB" id="A0A7J6V3D7"/>
<feature type="compositionally biased region" description="Polar residues" evidence="1">
    <location>
        <begin position="71"/>
        <end position="97"/>
    </location>
</feature>
<gene>
    <name evidence="3" type="ORF">FRX31_030999</name>
</gene>
<feature type="compositionally biased region" description="Polar residues" evidence="1">
    <location>
        <begin position="46"/>
        <end position="61"/>
    </location>
</feature>
<evidence type="ECO:0000259" key="2">
    <source>
        <dbReference type="Pfam" id="PF03108"/>
    </source>
</evidence>
<comment type="caution">
    <text evidence="3">The sequence shown here is derived from an EMBL/GenBank/DDBJ whole genome shotgun (WGS) entry which is preliminary data.</text>
</comment>
<keyword evidence="4" id="KW-1185">Reference proteome</keyword>
<organism evidence="3 4">
    <name type="scientific">Thalictrum thalictroides</name>
    <name type="common">Rue-anemone</name>
    <name type="synonym">Anemone thalictroides</name>
    <dbReference type="NCBI Taxonomy" id="46969"/>
    <lineage>
        <taxon>Eukaryota</taxon>
        <taxon>Viridiplantae</taxon>
        <taxon>Streptophyta</taxon>
        <taxon>Embryophyta</taxon>
        <taxon>Tracheophyta</taxon>
        <taxon>Spermatophyta</taxon>
        <taxon>Magnoliopsida</taxon>
        <taxon>Ranunculales</taxon>
        <taxon>Ranunculaceae</taxon>
        <taxon>Thalictroideae</taxon>
        <taxon>Thalictrum</taxon>
    </lineage>
</organism>
<feature type="domain" description="Transposase MuDR plant" evidence="2">
    <location>
        <begin position="258"/>
        <end position="301"/>
    </location>
</feature>
<sequence length="309" mass="35118">MWDEALVDSDGFTHLYLDIFLEASLTAFKKLQQLKETIFNRAKSPLHTSSPNKKTPKSTTFGGDHNEYKTNDSGLHTSTSQGSKSKANTKVAENTEQLGDLSVEKGDLGAEKDFIAEENVVDGCALRIDNIIVVKNKKGGERVYNIYRVEDGNEYEDPYSEFDEDDVNYEEEVEHCGLGNDVRVDEEVDEHCEPENDVRVDEEEQDVADESRKTSVQQDVDITNIGDVIKPEWDRNFLNDTARIEEDVQSDDDGKVLQLWVGQRWEDIKSCRDHLREYAIERKFAIILPKNDSDKIVAVCKNLNFSGVD</sequence>
<protein>
    <recommendedName>
        <fullName evidence="2">Transposase MuDR plant domain-containing protein</fullName>
    </recommendedName>
</protein>
<evidence type="ECO:0000313" key="3">
    <source>
        <dbReference type="EMBL" id="KAF5179413.1"/>
    </source>
</evidence>
<reference evidence="3 4" key="1">
    <citation type="submission" date="2020-06" db="EMBL/GenBank/DDBJ databases">
        <title>Transcriptomic and genomic resources for Thalictrum thalictroides and T. hernandezii: Facilitating candidate gene discovery in an emerging model plant lineage.</title>
        <authorList>
            <person name="Arias T."/>
            <person name="Riano-Pachon D.M."/>
            <person name="Di Stilio V.S."/>
        </authorList>
    </citation>
    <scope>NUCLEOTIDE SEQUENCE [LARGE SCALE GENOMIC DNA]</scope>
    <source>
        <strain evidence="4">cv. WT478/WT964</strain>
        <tissue evidence="3">Leaves</tissue>
    </source>
</reference>
<evidence type="ECO:0000256" key="1">
    <source>
        <dbReference type="SAM" id="MobiDB-lite"/>
    </source>
</evidence>
<dbReference type="EMBL" id="JABWDY010038795">
    <property type="protein sequence ID" value="KAF5179413.1"/>
    <property type="molecule type" value="Genomic_DNA"/>
</dbReference>
<dbReference type="InterPro" id="IPR004332">
    <property type="entry name" value="Transposase_MuDR"/>
</dbReference>
<feature type="region of interest" description="Disordered" evidence="1">
    <location>
        <begin position="42"/>
        <end position="98"/>
    </location>
</feature>
<evidence type="ECO:0000313" key="4">
    <source>
        <dbReference type="Proteomes" id="UP000554482"/>
    </source>
</evidence>
<name>A0A7J6V3D7_THATH</name>
<feature type="region of interest" description="Disordered" evidence="1">
    <location>
        <begin position="196"/>
        <end position="215"/>
    </location>
</feature>
<accession>A0A7J6V3D7</accession>